<accession>A0A286UQG2</accession>
<comment type="caution">
    <text evidence="11">The sequence shown here is derived from an EMBL/GenBank/DDBJ whole genome shotgun (WGS) entry which is preliminary data.</text>
</comment>
<dbReference type="FunFam" id="2.60.40.420:FF:000045">
    <property type="entry name" value="Laccase 2"/>
    <property type="match status" value="1"/>
</dbReference>
<dbReference type="InterPro" id="IPR002355">
    <property type="entry name" value="Cu_oxidase_Cu_BS"/>
</dbReference>
<keyword evidence="5" id="KW-1015">Disulfide bond</keyword>
<evidence type="ECO:0000259" key="8">
    <source>
        <dbReference type="Pfam" id="PF00394"/>
    </source>
</evidence>
<evidence type="ECO:0000313" key="11">
    <source>
        <dbReference type="EMBL" id="PAV21715.1"/>
    </source>
</evidence>
<gene>
    <name evidence="11" type="ORF">PNOK_0167200</name>
</gene>
<dbReference type="InterPro" id="IPR011707">
    <property type="entry name" value="Cu-oxidase-like_N"/>
</dbReference>
<evidence type="ECO:0000256" key="3">
    <source>
        <dbReference type="ARBA" id="ARBA00023002"/>
    </source>
</evidence>
<keyword evidence="7" id="KW-0732">Signal</keyword>
<protein>
    <submittedName>
        <fullName evidence="11">Laccase</fullName>
    </submittedName>
</protein>
<feature type="domain" description="Plastocyanin-like" evidence="8">
    <location>
        <begin position="162"/>
        <end position="308"/>
    </location>
</feature>
<evidence type="ECO:0000259" key="9">
    <source>
        <dbReference type="Pfam" id="PF07731"/>
    </source>
</evidence>
<dbReference type="CDD" id="cd13903">
    <property type="entry name" value="CuRO_3_Tv-LCC_like"/>
    <property type="match status" value="1"/>
</dbReference>
<dbReference type="PROSITE" id="PS00080">
    <property type="entry name" value="MULTICOPPER_OXIDASE2"/>
    <property type="match status" value="1"/>
</dbReference>
<comment type="similarity">
    <text evidence="1">Belongs to the multicopper oxidase family.</text>
</comment>
<dbReference type="PANTHER" id="PTHR11709:SF511">
    <property type="entry name" value="LACCASE"/>
    <property type="match status" value="1"/>
</dbReference>
<dbReference type="Pfam" id="PF07731">
    <property type="entry name" value="Cu-oxidase_2"/>
    <property type="match status" value="1"/>
</dbReference>
<keyword evidence="2" id="KW-0479">Metal-binding</keyword>
<keyword evidence="12" id="KW-1185">Reference proteome</keyword>
<dbReference type="InterPro" id="IPR033138">
    <property type="entry name" value="Cu_oxidase_CS"/>
</dbReference>
<dbReference type="PROSITE" id="PS00079">
    <property type="entry name" value="MULTICOPPER_OXIDASE1"/>
    <property type="match status" value="2"/>
</dbReference>
<evidence type="ECO:0000256" key="7">
    <source>
        <dbReference type="SAM" id="SignalP"/>
    </source>
</evidence>
<organism evidence="11 12">
    <name type="scientific">Pyrrhoderma noxium</name>
    <dbReference type="NCBI Taxonomy" id="2282107"/>
    <lineage>
        <taxon>Eukaryota</taxon>
        <taxon>Fungi</taxon>
        <taxon>Dikarya</taxon>
        <taxon>Basidiomycota</taxon>
        <taxon>Agaricomycotina</taxon>
        <taxon>Agaricomycetes</taxon>
        <taxon>Hymenochaetales</taxon>
        <taxon>Hymenochaetaceae</taxon>
        <taxon>Pyrrhoderma</taxon>
    </lineage>
</organism>
<feature type="signal peptide" evidence="7">
    <location>
        <begin position="1"/>
        <end position="21"/>
    </location>
</feature>
<evidence type="ECO:0000256" key="4">
    <source>
        <dbReference type="ARBA" id="ARBA00023008"/>
    </source>
</evidence>
<evidence type="ECO:0000259" key="10">
    <source>
        <dbReference type="Pfam" id="PF07732"/>
    </source>
</evidence>
<dbReference type="CDD" id="cd13882">
    <property type="entry name" value="CuRO_2_Tv-LCC_like"/>
    <property type="match status" value="1"/>
</dbReference>
<dbReference type="OrthoDB" id="2121828at2759"/>
<dbReference type="GO" id="GO:0005507">
    <property type="term" value="F:copper ion binding"/>
    <property type="evidence" value="ECO:0007669"/>
    <property type="project" value="InterPro"/>
</dbReference>
<dbReference type="InterPro" id="IPR008972">
    <property type="entry name" value="Cupredoxin"/>
</dbReference>
<dbReference type="Pfam" id="PF00394">
    <property type="entry name" value="Cu-oxidase"/>
    <property type="match status" value="1"/>
</dbReference>
<feature type="chain" id="PRO_5013581587" evidence="7">
    <location>
        <begin position="22"/>
        <end position="528"/>
    </location>
</feature>
<evidence type="ECO:0000313" key="12">
    <source>
        <dbReference type="Proteomes" id="UP000217199"/>
    </source>
</evidence>
<dbReference type="Proteomes" id="UP000217199">
    <property type="component" value="Unassembled WGS sequence"/>
</dbReference>
<dbReference type="InterPro" id="IPR011706">
    <property type="entry name" value="Cu-oxidase_C"/>
</dbReference>
<evidence type="ECO:0000256" key="1">
    <source>
        <dbReference type="ARBA" id="ARBA00010609"/>
    </source>
</evidence>
<dbReference type="InParanoid" id="A0A286UQG2"/>
<feature type="domain" description="Plastocyanin-like" evidence="9">
    <location>
        <begin position="372"/>
        <end position="488"/>
    </location>
</feature>
<keyword evidence="4" id="KW-0186">Copper</keyword>
<feature type="domain" description="Plastocyanin-like" evidence="10">
    <location>
        <begin position="30"/>
        <end position="149"/>
    </location>
</feature>
<proteinExistence type="inferred from homology"/>
<dbReference type="EMBL" id="NBII01000002">
    <property type="protein sequence ID" value="PAV21715.1"/>
    <property type="molecule type" value="Genomic_DNA"/>
</dbReference>
<name>A0A286UQG2_9AGAM</name>
<keyword evidence="6" id="KW-0325">Glycoprotein</keyword>
<dbReference type="Gene3D" id="2.60.40.420">
    <property type="entry name" value="Cupredoxins - blue copper proteins"/>
    <property type="match status" value="3"/>
</dbReference>
<dbReference type="STRING" id="2282107.A0A286UQG2"/>
<dbReference type="Pfam" id="PF07732">
    <property type="entry name" value="Cu-oxidase_3"/>
    <property type="match status" value="1"/>
</dbReference>
<reference evidence="11 12" key="1">
    <citation type="journal article" date="2017" name="Mol. Ecol.">
        <title>Comparative and population genomic landscape of Phellinus noxius: A hypervariable fungus causing root rot in trees.</title>
        <authorList>
            <person name="Chung C.L."/>
            <person name="Lee T.J."/>
            <person name="Akiba M."/>
            <person name="Lee H.H."/>
            <person name="Kuo T.H."/>
            <person name="Liu D."/>
            <person name="Ke H.M."/>
            <person name="Yokoi T."/>
            <person name="Roa M.B."/>
            <person name="Lu M.J."/>
            <person name="Chang Y.Y."/>
            <person name="Ann P.J."/>
            <person name="Tsai J.N."/>
            <person name="Chen C.Y."/>
            <person name="Tzean S.S."/>
            <person name="Ota Y."/>
            <person name="Hattori T."/>
            <person name="Sahashi N."/>
            <person name="Liou R.F."/>
            <person name="Kikuchi T."/>
            <person name="Tsai I.J."/>
        </authorList>
    </citation>
    <scope>NUCLEOTIDE SEQUENCE [LARGE SCALE GENOMIC DNA]</scope>
    <source>
        <strain evidence="11 12">FFPRI411160</strain>
    </source>
</reference>
<dbReference type="GO" id="GO:0016491">
    <property type="term" value="F:oxidoreductase activity"/>
    <property type="evidence" value="ECO:0007669"/>
    <property type="project" value="UniProtKB-KW"/>
</dbReference>
<evidence type="ECO:0000256" key="2">
    <source>
        <dbReference type="ARBA" id="ARBA00022723"/>
    </source>
</evidence>
<keyword evidence="3" id="KW-0560">Oxidoreductase</keyword>
<evidence type="ECO:0000256" key="5">
    <source>
        <dbReference type="ARBA" id="ARBA00023157"/>
    </source>
</evidence>
<dbReference type="SUPFAM" id="SSF49503">
    <property type="entry name" value="Cupredoxins"/>
    <property type="match status" value="3"/>
</dbReference>
<evidence type="ECO:0000256" key="6">
    <source>
        <dbReference type="ARBA" id="ARBA00023180"/>
    </source>
</evidence>
<dbReference type="AlphaFoldDB" id="A0A286UQG2"/>
<sequence length="528" mass="56623">MLKPATLLSLYASALYYAVNADVVSMDLTISNVDVSPDGVTRSATVANGQLPGPLISGNMGDNFQLNVIDDLSDSTMYRSTSIHWHGLFQNGTQDMDGVAMVTQCPIIPGSSYLYNFSVPDQFGTFWYHSHVATQYCDGLRGPLVIYNPDDPLADLYDVDDETTVITLSDWYQDVTPSLFPNTGNADPSPDSTLINGLGRYSGDPTSSLSVVNVTQGQRYRFRIVNTGCYPSYTFEIDGHNMTVIEADGVETESVTVDSLVIYPGQRYSVVVTANQDVGNYWIRANPSAGTTGFTDGINSAILRYSGATDDEPTTIQNTEGAALDEADLHPLENPGAPGEAVAGGVDYALNFDIGINLTTGLHMVNDVVYESPSVPVLLQILNGASAADLLPNGAVYSLPGNSSIEISFSSGFPHPMHLHGHTFDVVRVAGSSDYNYVNPVRRDVVNIGTASDNVTIRFTTDNAGPWFLHCHIDWHLEAGLAIVFDEAHDVIASATKVTDSWSQLCPSYAASDPDTALEASVSAALNA</sequence>
<dbReference type="PANTHER" id="PTHR11709">
    <property type="entry name" value="MULTI-COPPER OXIDASE"/>
    <property type="match status" value="1"/>
</dbReference>
<dbReference type="InterPro" id="IPR001117">
    <property type="entry name" value="Cu-oxidase_2nd"/>
</dbReference>
<dbReference type="InterPro" id="IPR045087">
    <property type="entry name" value="Cu-oxidase_fam"/>
</dbReference>